<proteinExistence type="predicted"/>
<dbReference type="EMBL" id="JAZHXI010000010">
    <property type="protein sequence ID" value="KAL2066972.1"/>
    <property type="molecule type" value="Genomic_DNA"/>
</dbReference>
<evidence type="ECO:0000313" key="4">
    <source>
        <dbReference type="Proteomes" id="UP001595075"/>
    </source>
</evidence>
<feature type="region of interest" description="Disordered" evidence="1">
    <location>
        <begin position="37"/>
        <end position="72"/>
    </location>
</feature>
<name>A0ABR4CBD0_9HELO</name>
<evidence type="ECO:0000256" key="1">
    <source>
        <dbReference type="SAM" id="MobiDB-lite"/>
    </source>
</evidence>
<evidence type="ECO:0000313" key="3">
    <source>
        <dbReference type="EMBL" id="KAL2066972.1"/>
    </source>
</evidence>
<accession>A0ABR4CBD0</accession>
<evidence type="ECO:0000259" key="2">
    <source>
        <dbReference type="Pfam" id="PF20150"/>
    </source>
</evidence>
<comment type="caution">
    <text evidence="3">The sequence shown here is derived from an EMBL/GenBank/DDBJ whole genome shotgun (WGS) entry which is preliminary data.</text>
</comment>
<dbReference type="Pfam" id="PF20150">
    <property type="entry name" value="2EXR"/>
    <property type="match status" value="1"/>
</dbReference>
<gene>
    <name evidence="3" type="ORF">VTL71DRAFT_1396</name>
</gene>
<sequence length="359" mass="40330">MHRSLTSPNSFHEESVHPVDVPKEMMDQCLSATLNGTSTVSSDISPASFDDDPAGDSHDSFQDFTSGSNDSVDTQVNVAGNASTTTLNLPVNITKTVSTTAELATTQTSWVPLTEFHLFRKMPLELRRMVVKEAMPAPAIIVLNHETLYYPSHSQEKRTVRYIPEFSMIFSLADLRTSRCLSLAKVNTEFRDVYLKGLPHHIKICQARRERKESKLRFSDKDLLYLSSFFGRIPLDRTFDAISNTPAPALPFQNLTRLAFPGKILSRLADSESALVQFLNTFPRLKEIKVLDHDIQPKPGFKKYCNGGSHGDNPEPETTDYLQMDEHWTVQVDVIANMVKNIAPLLAREDVAVPKFTFL</sequence>
<reference evidence="3 4" key="1">
    <citation type="journal article" date="2024" name="Commun. Biol.">
        <title>Comparative genomic analysis of thermophilic fungi reveals convergent evolutionary adaptations and gene losses.</title>
        <authorList>
            <person name="Steindorff A.S."/>
            <person name="Aguilar-Pontes M.V."/>
            <person name="Robinson A.J."/>
            <person name="Andreopoulos B."/>
            <person name="LaButti K."/>
            <person name="Kuo A."/>
            <person name="Mondo S."/>
            <person name="Riley R."/>
            <person name="Otillar R."/>
            <person name="Haridas S."/>
            <person name="Lipzen A."/>
            <person name="Grimwood J."/>
            <person name="Schmutz J."/>
            <person name="Clum A."/>
            <person name="Reid I.D."/>
            <person name="Moisan M.C."/>
            <person name="Butler G."/>
            <person name="Nguyen T.T.M."/>
            <person name="Dewar K."/>
            <person name="Conant G."/>
            <person name="Drula E."/>
            <person name="Henrissat B."/>
            <person name="Hansel C."/>
            <person name="Singer S."/>
            <person name="Hutchinson M.I."/>
            <person name="de Vries R.P."/>
            <person name="Natvig D.O."/>
            <person name="Powell A.J."/>
            <person name="Tsang A."/>
            <person name="Grigoriev I.V."/>
        </authorList>
    </citation>
    <scope>NUCLEOTIDE SEQUENCE [LARGE SCALE GENOMIC DNA]</scope>
    <source>
        <strain evidence="3 4">CBS 494.80</strain>
    </source>
</reference>
<protein>
    <recommendedName>
        <fullName evidence="2">2EXR domain-containing protein</fullName>
    </recommendedName>
</protein>
<feature type="domain" description="2EXR" evidence="2">
    <location>
        <begin position="116"/>
        <end position="218"/>
    </location>
</feature>
<keyword evidence="4" id="KW-1185">Reference proteome</keyword>
<dbReference type="InterPro" id="IPR045518">
    <property type="entry name" value="2EXR"/>
</dbReference>
<feature type="compositionally biased region" description="Polar residues" evidence="1">
    <location>
        <begin position="62"/>
        <end position="72"/>
    </location>
</feature>
<feature type="compositionally biased region" description="Basic and acidic residues" evidence="1">
    <location>
        <begin position="11"/>
        <end position="20"/>
    </location>
</feature>
<feature type="region of interest" description="Disordered" evidence="1">
    <location>
        <begin position="1"/>
        <end position="20"/>
    </location>
</feature>
<organism evidence="3 4">
    <name type="scientific">Oculimacula yallundae</name>
    <dbReference type="NCBI Taxonomy" id="86028"/>
    <lineage>
        <taxon>Eukaryota</taxon>
        <taxon>Fungi</taxon>
        <taxon>Dikarya</taxon>
        <taxon>Ascomycota</taxon>
        <taxon>Pezizomycotina</taxon>
        <taxon>Leotiomycetes</taxon>
        <taxon>Helotiales</taxon>
        <taxon>Ploettnerulaceae</taxon>
        <taxon>Oculimacula</taxon>
    </lineage>
</organism>
<dbReference type="Proteomes" id="UP001595075">
    <property type="component" value="Unassembled WGS sequence"/>
</dbReference>
<feature type="compositionally biased region" description="Polar residues" evidence="1">
    <location>
        <begin position="1"/>
        <end position="10"/>
    </location>
</feature>